<reference evidence="2" key="1">
    <citation type="submission" date="2022-11" db="UniProtKB">
        <authorList>
            <consortium name="WormBaseParasite"/>
        </authorList>
    </citation>
    <scope>IDENTIFICATION</scope>
</reference>
<organism evidence="1 2">
    <name type="scientific">Panagrolaimus sp. PS1159</name>
    <dbReference type="NCBI Taxonomy" id="55785"/>
    <lineage>
        <taxon>Eukaryota</taxon>
        <taxon>Metazoa</taxon>
        <taxon>Ecdysozoa</taxon>
        <taxon>Nematoda</taxon>
        <taxon>Chromadorea</taxon>
        <taxon>Rhabditida</taxon>
        <taxon>Tylenchina</taxon>
        <taxon>Panagrolaimomorpha</taxon>
        <taxon>Panagrolaimoidea</taxon>
        <taxon>Panagrolaimidae</taxon>
        <taxon>Panagrolaimus</taxon>
    </lineage>
</organism>
<accession>A0AC35FR38</accession>
<dbReference type="WBParaSite" id="PS1159_v2.g19970.t1">
    <property type="protein sequence ID" value="PS1159_v2.g19970.t1"/>
    <property type="gene ID" value="PS1159_v2.g19970"/>
</dbReference>
<dbReference type="Proteomes" id="UP000887580">
    <property type="component" value="Unplaced"/>
</dbReference>
<evidence type="ECO:0000313" key="2">
    <source>
        <dbReference type="WBParaSite" id="PS1159_v2.g19970.t1"/>
    </source>
</evidence>
<evidence type="ECO:0000313" key="1">
    <source>
        <dbReference type="Proteomes" id="UP000887580"/>
    </source>
</evidence>
<name>A0AC35FR38_9BILA</name>
<proteinExistence type="predicted"/>
<protein>
    <submittedName>
        <fullName evidence="2">Uncharacterized protein</fullName>
    </submittedName>
</protein>
<sequence length="102" mass="11560">MLKQIFCLFIVFTLFTTTFAALAAPAVIDPAAAINDEIRAVTGNPPNSGRLLKNGKKGEWRRKKFPKPAEAKTFDDHADADNMEMDKRSFYGDYGYYYYYCG</sequence>